<feature type="transmembrane region" description="Helical" evidence="1">
    <location>
        <begin position="88"/>
        <end position="107"/>
    </location>
</feature>
<dbReference type="AlphaFoldDB" id="A0A7K0C946"/>
<dbReference type="RefSeq" id="WP_153449319.1">
    <property type="nucleotide sequence ID" value="NZ_WEGJ01000001.1"/>
</dbReference>
<dbReference type="OrthoDB" id="5122469at2"/>
<keyword evidence="1" id="KW-1133">Transmembrane helix</keyword>
<evidence type="ECO:0000313" key="2">
    <source>
        <dbReference type="EMBL" id="MQY09916.1"/>
    </source>
</evidence>
<dbReference type="EMBL" id="WEGJ01000001">
    <property type="protein sequence ID" value="MQY09916.1"/>
    <property type="molecule type" value="Genomic_DNA"/>
</dbReference>
<keyword evidence="1" id="KW-0812">Transmembrane</keyword>
<gene>
    <name evidence="2" type="ORF">SRB5_00190</name>
</gene>
<accession>A0A7K0C946</accession>
<evidence type="ECO:0000313" key="3">
    <source>
        <dbReference type="Proteomes" id="UP000466345"/>
    </source>
</evidence>
<evidence type="ECO:0000256" key="1">
    <source>
        <dbReference type="SAM" id="Phobius"/>
    </source>
</evidence>
<name>A0A7K0C946_9ACTN</name>
<keyword evidence="3" id="KW-1185">Reference proteome</keyword>
<sequence>MSTLTAQPAQSARVRSVIVSAWAVPALTVGQFAMLAVVPVVVLTVTVFRDARLRALRWWTAAVAGSYATGLAAWAIGPDRAPSLSKDLNPALATLISLAGAAVAVRYHRLQRD</sequence>
<organism evidence="2 3">
    <name type="scientific">Streptomyces smaragdinus</name>
    <dbReference type="NCBI Taxonomy" id="2585196"/>
    <lineage>
        <taxon>Bacteria</taxon>
        <taxon>Bacillati</taxon>
        <taxon>Actinomycetota</taxon>
        <taxon>Actinomycetes</taxon>
        <taxon>Kitasatosporales</taxon>
        <taxon>Streptomycetaceae</taxon>
        <taxon>Streptomyces</taxon>
    </lineage>
</organism>
<protein>
    <submittedName>
        <fullName evidence="2">Uncharacterized protein</fullName>
    </submittedName>
</protein>
<feature type="transmembrane region" description="Helical" evidence="1">
    <location>
        <begin position="20"/>
        <end position="48"/>
    </location>
</feature>
<comment type="caution">
    <text evidence="2">The sequence shown here is derived from an EMBL/GenBank/DDBJ whole genome shotgun (WGS) entry which is preliminary data.</text>
</comment>
<dbReference type="Proteomes" id="UP000466345">
    <property type="component" value="Unassembled WGS sequence"/>
</dbReference>
<keyword evidence="1" id="KW-0472">Membrane</keyword>
<proteinExistence type="predicted"/>
<reference evidence="2 3" key="1">
    <citation type="submission" date="2019-10" db="EMBL/GenBank/DDBJ databases">
        <title>Streptomyces smaragdinus sp. nov. and Streptomyces fabii sp. nov., isolated from the gut of fungus growing-termite Macrotermes natalensis.</title>
        <authorList>
            <person name="Schwitalla J."/>
            <person name="Benndorf R."/>
            <person name="Martin K."/>
            <person name="De Beer W."/>
            <person name="Kaster A.-K."/>
            <person name="Vollmers J."/>
            <person name="Poulsen M."/>
            <person name="Beemelmanns C."/>
        </authorList>
    </citation>
    <scope>NUCLEOTIDE SEQUENCE [LARGE SCALE GENOMIC DNA]</scope>
    <source>
        <strain evidence="2 3">RB5</strain>
    </source>
</reference>
<feature type="transmembrane region" description="Helical" evidence="1">
    <location>
        <begin position="55"/>
        <end position="76"/>
    </location>
</feature>